<dbReference type="Proteomes" id="UP000694565">
    <property type="component" value="Unplaced"/>
</dbReference>
<reference evidence="1" key="1">
    <citation type="submission" date="2025-08" db="UniProtKB">
        <authorList>
            <consortium name="Ensembl"/>
        </authorList>
    </citation>
    <scope>IDENTIFICATION</scope>
</reference>
<accession>A0A8C2XME0</accession>
<proteinExistence type="predicted"/>
<keyword evidence="2" id="KW-1185">Reference proteome</keyword>
<name>A0A8C2XME0_CYCLU</name>
<sequence>MHAEYAHAHPCLTRTGLQAKDACCHILSLEYNKQHLTVNKWSQSHIPWTTLHHHHFFKFLPNSCPVTFLSAHYCNSGPLPPLDPGCRRTLLPSEWPLTACKLPGCPTDCRKT</sequence>
<reference evidence="1" key="2">
    <citation type="submission" date="2025-09" db="UniProtKB">
        <authorList>
            <consortium name="Ensembl"/>
        </authorList>
    </citation>
    <scope>IDENTIFICATION</scope>
</reference>
<organism evidence="1 2">
    <name type="scientific">Cyclopterus lumpus</name>
    <name type="common">Lumpsucker</name>
    <dbReference type="NCBI Taxonomy" id="8103"/>
    <lineage>
        <taxon>Eukaryota</taxon>
        <taxon>Metazoa</taxon>
        <taxon>Chordata</taxon>
        <taxon>Craniata</taxon>
        <taxon>Vertebrata</taxon>
        <taxon>Euteleostomi</taxon>
        <taxon>Actinopterygii</taxon>
        <taxon>Neopterygii</taxon>
        <taxon>Teleostei</taxon>
        <taxon>Neoteleostei</taxon>
        <taxon>Acanthomorphata</taxon>
        <taxon>Eupercaria</taxon>
        <taxon>Perciformes</taxon>
        <taxon>Cottioidei</taxon>
        <taxon>Cottales</taxon>
        <taxon>Cyclopteridae</taxon>
        <taxon>Cyclopterus</taxon>
    </lineage>
</organism>
<evidence type="ECO:0000313" key="2">
    <source>
        <dbReference type="Proteomes" id="UP000694565"/>
    </source>
</evidence>
<dbReference type="Ensembl" id="ENSCLMT00005021627.1">
    <property type="protein sequence ID" value="ENSCLMP00005020582.1"/>
    <property type="gene ID" value="ENSCLMG00005010296.1"/>
</dbReference>
<protein>
    <submittedName>
        <fullName evidence="1">Uncharacterized protein</fullName>
    </submittedName>
</protein>
<dbReference type="AlphaFoldDB" id="A0A8C2XME0"/>
<evidence type="ECO:0000313" key="1">
    <source>
        <dbReference type="Ensembl" id="ENSCLMP00005020582.1"/>
    </source>
</evidence>